<evidence type="ECO:0000256" key="4">
    <source>
        <dbReference type="ARBA" id="ARBA00031870"/>
    </source>
</evidence>
<comment type="catalytic activity">
    <reaction evidence="1">
        <text>a uridine in RNA = a pseudouridine in RNA</text>
        <dbReference type="Rhea" id="RHEA:48348"/>
        <dbReference type="Rhea" id="RHEA-COMP:12068"/>
        <dbReference type="Rhea" id="RHEA-COMP:12069"/>
        <dbReference type="ChEBI" id="CHEBI:65314"/>
        <dbReference type="ChEBI" id="CHEBI:65315"/>
    </reaction>
</comment>
<evidence type="ECO:0000259" key="6">
    <source>
        <dbReference type="Pfam" id="PF00849"/>
    </source>
</evidence>
<dbReference type="Gene3D" id="3.30.2350.10">
    <property type="entry name" value="Pseudouridine synthase"/>
    <property type="match status" value="1"/>
</dbReference>
<gene>
    <name evidence="7" type="ORF">WMO66_05220</name>
</gene>
<evidence type="ECO:0000256" key="2">
    <source>
        <dbReference type="ARBA" id="ARBA00010876"/>
    </source>
</evidence>
<evidence type="ECO:0000256" key="1">
    <source>
        <dbReference type="ARBA" id="ARBA00000073"/>
    </source>
</evidence>
<dbReference type="Pfam" id="PF00849">
    <property type="entry name" value="PseudoU_synth_2"/>
    <property type="match status" value="1"/>
</dbReference>
<dbReference type="SUPFAM" id="SSF55120">
    <property type="entry name" value="Pseudouridine synthase"/>
    <property type="match status" value="1"/>
</dbReference>
<evidence type="ECO:0000256" key="3">
    <source>
        <dbReference type="ARBA" id="ARBA00023235"/>
    </source>
</evidence>
<dbReference type="InterPro" id="IPR006145">
    <property type="entry name" value="PsdUridine_synth_RsuA/RluA"/>
</dbReference>
<keyword evidence="3 7" id="KW-0413">Isomerase</keyword>
<comment type="caution">
    <text evidence="7">The sequence shown here is derived from an EMBL/GenBank/DDBJ whole genome shotgun (WGS) entry which is preliminary data.</text>
</comment>
<proteinExistence type="inferred from homology"/>
<dbReference type="PANTHER" id="PTHR21600">
    <property type="entry name" value="MITOCHONDRIAL RNA PSEUDOURIDINE SYNTHASE"/>
    <property type="match status" value="1"/>
</dbReference>
<dbReference type="PANTHER" id="PTHR21600:SF83">
    <property type="entry name" value="PSEUDOURIDYLATE SYNTHASE RPUSD4, MITOCHONDRIAL"/>
    <property type="match status" value="1"/>
</dbReference>
<accession>A0ABV1G5G2</accession>
<dbReference type="GO" id="GO:0016853">
    <property type="term" value="F:isomerase activity"/>
    <property type="evidence" value="ECO:0007669"/>
    <property type="project" value="UniProtKB-KW"/>
</dbReference>
<dbReference type="CDD" id="cd02869">
    <property type="entry name" value="PseudoU_synth_RluA_like"/>
    <property type="match status" value="1"/>
</dbReference>
<name>A0ABV1G5G2_9FIRM</name>
<dbReference type="EMBL" id="JBBMFF010000176">
    <property type="protein sequence ID" value="MEQ2510651.1"/>
    <property type="molecule type" value="Genomic_DNA"/>
</dbReference>
<keyword evidence="8" id="KW-1185">Reference proteome</keyword>
<sequence length="212" mass="23414">MILYEDAQLVVCCKPRGVLSAADSSGQESMASLLAPRTVFPVHRLDRDVPGVMVFAKTREAAAFLSAHLTAGKEYLALAEGAPCKEPEELYDLLFHDRARNKTYVVQRTRAGVREARLICTPLRLLPDGRAALHLQLLTGRTHQIRVQLGSRGCPVCGDRKYGAQAAPGGIALYAWRLRVPHPDGRSLTFRLPEELLPDELRELPVFPAEPL</sequence>
<evidence type="ECO:0000313" key="7">
    <source>
        <dbReference type="EMBL" id="MEQ2510651.1"/>
    </source>
</evidence>
<protein>
    <recommendedName>
        <fullName evidence="4">RNA pseudouridylate synthase</fullName>
    </recommendedName>
    <alternativeName>
        <fullName evidence="5">RNA-uridine isomerase</fullName>
    </alternativeName>
</protein>
<dbReference type="RefSeq" id="WP_349135331.1">
    <property type="nucleotide sequence ID" value="NZ_JBBMFF010000176.1"/>
</dbReference>
<dbReference type="Proteomes" id="UP001491552">
    <property type="component" value="Unassembled WGS sequence"/>
</dbReference>
<evidence type="ECO:0000313" key="8">
    <source>
        <dbReference type="Proteomes" id="UP001491552"/>
    </source>
</evidence>
<dbReference type="InterPro" id="IPR020103">
    <property type="entry name" value="PsdUridine_synth_cat_dom_sf"/>
</dbReference>
<evidence type="ECO:0000256" key="5">
    <source>
        <dbReference type="ARBA" id="ARBA00033164"/>
    </source>
</evidence>
<comment type="similarity">
    <text evidence="2">Belongs to the pseudouridine synthase RluA family.</text>
</comment>
<feature type="domain" description="Pseudouridine synthase RsuA/RluA-like" evidence="6">
    <location>
        <begin position="8"/>
        <end position="149"/>
    </location>
</feature>
<dbReference type="InterPro" id="IPR050188">
    <property type="entry name" value="RluA_PseudoU_synthase"/>
</dbReference>
<organism evidence="7 8">
    <name type="scientific">Faecousia intestinalis</name>
    <dbReference type="NCBI Taxonomy" id="3133167"/>
    <lineage>
        <taxon>Bacteria</taxon>
        <taxon>Bacillati</taxon>
        <taxon>Bacillota</taxon>
        <taxon>Clostridia</taxon>
        <taxon>Eubacteriales</taxon>
        <taxon>Oscillospiraceae</taxon>
        <taxon>Faecousia</taxon>
    </lineage>
</organism>
<reference evidence="7 8" key="1">
    <citation type="submission" date="2024-03" db="EMBL/GenBank/DDBJ databases">
        <title>Human intestinal bacterial collection.</title>
        <authorList>
            <person name="Pauvert C."/>
            <person name="Hitch T.C.A."/>
            <person name="Clavel T."/>
        </authorList>
    </citation>
    <scope>NUCLEOTIDE SEQUENCE [LARGE SCALE GENOMIC DNA]</scope>
    <source>
        <strain evidence="7 8">CLA-AA-H192</strain>
    </source>
</reference>